<dbReference type="GO" id="GO:0052689">
    <property type="term" value="F:carboxylic ester hydrolase activity"/>
    <property type="evidence" value="ECO:0007669"/>
    <property type="project" value="UniProtKB-ARBA"/>
</dbReference>
<dbReference type="Gene3D" id="3.40.50.1820">
    <property type="entry name" value="alpha/beta hydrolase"/>
    <property type="match status" value="1"/>
</dbReference>
<evidence type="ECO:0000313" key="4">
    <source>
        <dbReference type="EMBL" id="SEL49171.1"/>
    </source>
</evidence>
<dbReference type="Pfam" id="PF00561">
    <property type="entry name" value="Abhydrolase_1"/>
    <property type="match status" value="1"/>
</dbReference>
<dbReference type="PANTHER" id="PTHR22946">
    <property type="entry name" value="DIENELACTONE HYDROLASE DOMAIN-CONTAINING PROTEIN-RELATED"/>
    <property type="match status" value="1"/>
</dbReference>
<protein>
    <submittedName>
        <fullName evidence="4">Alpha/beta hydrolase family protein</fullName>
    </submittedName>
</protein>
<dbReference type="Proteomes" id="UP000199421">
    <property type="component" value="Unassembled WGS sequence"/>
</dbReference>
<dbReference type="InterPro" id="IPR000073">
    <property type="entry name" value="AB_hydrolase_1"/>
</dbReference>
<evidence type="ECO:0000256" key="1">
    <source>
        <dbReference type="ARBA" id="ARBA00022801"/>
    </source>
</evidence>
<reference evidence="5" key="1">
    <citation type="submission" date="2016-10" db="EMBL/GenBank/DDBJ databases">
        <authorList>
            <person name="Varghese N."/>
            <person name="Submissions S."/>
        </authorList>
    </citation>
    <scope>NUCLEOTIDE SEQUENCE [LARGE SCALE GENOMIC DNA]</scope>
    <source>
        <strain evidence="5">DSM 18733</strain>
    </source>
</reference>
<dbReference type="PANTHER" id="PTHR22946:SF9">
    <property type="entry name" value="POLYKETIDE TRANSFERASE AF380"/>
    <property type="match status" value="1"/>
</dbReference>
<comment type="similarity">
    <text evidence="2">Belongs to the AB hydrolase superfamily. FUS2 hydrolase family.</text>
</comment>
<evidence type="ECO:0000256" key="2">
    <source>
        <dbReference type="ARBA" id="ARBA00038115"/>
    </source>
</evidence>
<gene>
    <name evidence="4" type="ORF">SAMN05661044_02654</name>
</gene>
<sequence length="294" mass="33816">MLKRGGIMAKVKNLTMRGCDKKPITFDIFFNESLMPQPVIIYAHGFNGFKDWGNFDLIADQFLASGFAFIKFNFSYNGTSPEQPEHFVDLAAFGENNYTRQLDDLKCIIDWIYNPFNPYRSALAIDKIGLIGHSMGGGISIIKTAEDRRIKSLITWAAIDQCKTPWGNWSREQLKEWKHEGVAYYINGRTRQQMPLNYQLYEDFLTNQEHLDILKAANQIKVPWLICHGTEDINVPVTQAYNLKKGNANAALFTISTDHVFGRRHPWNSITQPFAMQEVLNRNILFFKQHLGTQ</sequence>
<proteinExistence type="inferred from homology"/>
<dbReference type="AlphaFoldDB" id="A0A1H7QM20"/>
<dbReference type="EMBL" id="FOAF01000002">
    <property type="protein sequence ID" value="SEL49171.1"/>
    <property type="molecule type" value="Genomic_DNA"/>
</dbReference>
<dbReference type="STRING" id="407022.SAMN05661044_02654"/>
<name>A0A1H7QM20_OLID1</name>
<feature type="domain" description="AB hydrolase-1" evidence="3">
    <location>
        <begin position="38"/>
        <end position="172"/>
    </location>
</feature>
<evidence type="ECO:0000259" key="3">
    <source>
        <dbReference type="Pfam" id="PF00561"/>
    </source>
</evidence>
<dbReference type="OrthoDB" id="9808543at2"/>
<dbReference type="InterPro" id="IPR029058">
    <property type="entry name" value="AB_hydrolase_fold"/>
</dbReference>
<organism evidence="4 5">
    <name type="scientific">Olivibacter domesticus</name>
    <name type="common">Pseudosphingobacterium domesticum</name>
    <dbReference type="NCBI Taxonomy" id="407022"/>
    <lineage>
        <taxon>Bacteria</taxon>
        <taxon>Pseudomonadati</taxon>
        <taxon>Bacteroidota</taxon>
        <taxon>Sphingobacteriia</taxon>
        <taxon>Sphingobacteriales</taxon>
        <taxon>Sphingobacteriaceae</taxon>
        <taxon>Olivibacter</taxon>
    </lineage>
</organism>
<keyword evidence="1 4" id="KW-0378">Hydrolase</keyword>
<dbReference type="InterPro" id="IPR050261">
    <property type="entry name" value="FrsA_esterase"/>
</dbReference>
<dbReference type="SUPFAM" id="SSF53474">
    <property type="entry name" value="alpha/beta-Hydrolases"/>
    <property type="match status" value="1"/>
</dbReference>
<evidence type="ECO:0000313" key="5">
    <source>
        <dbReference type="Proteomes" id="UP000199421"/>
    </source>
</evidence>
<keyword evidence="5" id="KW-1185">Reference proteome</keyword>
<accession>A0A1H7QM20</accession>